<feature type="compositionally biased region" description="Basic and acidic residues" evidence="1">
    <location>
        <begin position="1"/>
        <end position="31"/>
    </location>
</feature>
<feature type="region of interest" description="Disordered" evidence="1">
    <location>
        <begin position="1"/>
        <end position="44"/>
    </location>
</feature>
<organism evidence="3">
    <name type="scientific">Spongospora subterranea</name>
    <dbReference type="NCBI Taxonomy" id="70186"/>
    <lineage>
        <taxon>Eukaryota</taxon>
        <taxon>Sar</taxon>
        <taxon>Rhizaria</taxon>
        <taxon>Endomyxa</taxon>
        <taxon>Phytomyxea</taxon>
        <taxon>Plasmodiophorida</taxon>
        <taxon>Plasmodiophoridae</taxon>
        <taxon>Spongospora</taxon>
    </lineage>
</organism>
<feature type="non-terminal residue" evidence="3">
    <location>
        <position position="1"/>
    </location>
</feature>
<evidence type="ECO:0000313" key="3">
    <source>
        <dbReference type="EMBL" id="CRZ11056.1"/>
    </source>
</evidence>
<protein>
    <recommendedName>
        <fullName evidence="2">Hikeshi-like C-terminal domain-containing protein</fullName>
    </recommendedName>
</protein>
<dbReference type="AlphaFoldDB" id="A0A0H5RB72"/>
<evidence type="ECO:0000259" key="2">
    <source>
        <dbReference type="Pfam" id="PF21057"/>
    </source>
</evidence>
<name>A0A0H5RB72_9EUKA</name>
<reference evidence="3" key="1">
    <citation type="submission" date="2015-04" db="EMBL/GenBank/DDBJ databases">
        <title>The genome sequence of the plant pathogenic Rhizarian Plasmodiophora brassicae reveals insights in its biotrophic life cycle and the origin of chitin synthesis.</title>
        <authorList>
            <person name="Schwelm A."/>
            <person name="Fogelqvist J."/>
            <person name="Knaust A."/>
            <person name="Julke S."/>
            <person name="Lilja T."/>
            <person name="Dhandapani V."/>
            <person name="Bonilla-Rosso G."/>
            <person name="Karlsson M."/>
            <person name="Shevchenko A."/>
            <person name="Choi S.R."/>
            <person name="Kim H.G."/>
            <person name="Park J.Y."/>
            <person name="Lim Y.P."/>
            <person name="Ludwig-Muller J."/>
            <person name="Dixelius C."/>
        </authorList>
    </citation>
    <scope>NUCLEOTIDE SEQUENCE</scope>
    <source>
        <tissue evidence="3">Potato root galls</tissue>
    </source>
</reference>
<dbReference type="PANTHER" id="PTHR12925">
    <property type="entry name" value="HIKESHI FAMILY MEMBER"/>
    <property type="match status" value="1"/>
</dbReference>
<dbReference type="EMBL" id="HACM01010614">
    <property type="protein sequence ID" value="CRZ11056.1"/>
    <property type="molecule type" value="Transcribed_RNA"/>
</dbReference>
<accession>A0A0H5RB72</accession>
<dbReference type="InterPro" id="IPR048364">
    <property type="entry name" value="Hikeshi-like_C"/>
</dbReference>
<dbReference type="GO" id="GO:0005634">
    <property type="term" value="C:nucleus"/>
    <property type="evidence" value="ECO:0007669"/>
    <property type="project" value="TreeGrafter"/>
</dbReference>
<dbReference type="GO" id="GO:0005829">
    <property type="term" value="C:cytosol"/>
    <property type="evidence" value="ECO:0007669"/>
    <property type="project" value="TreeGrafter"/>
</dbReference>
<dbReference type="Pfam" id="PF21057">
    <property type="entry name" value="Hikeshi-like_C"/>
    <property type="match status" value="1"/>
</dbReference>
<feature type="domain" description="Hikeshi-like C-terminal" evidence="2">
    <location>
        <begin position="189"/>
        <end position="239"/>
    </location>
</feature>
<sequence length="241" mass="26627">SVGLRNRDREGERHWETETDTERVGDKERGKQKQTGKRNRKGRDLYTRYSTVSMADNLVAVMVPGLPIHTHFESTGVTQAVCRIPLPPSITAKELGSVGISLLRPDLIPYGSGLAVYANVQLANSRIENYSFVGSVSATNPSTSIAANASIERNGDPMELVIGISIETEQFIANLTEKAEERRAATHGTLAIAIARDLSAFMSSFTLNPANNMLQVPPDAINKWLEKFEVKFKRDPNFLFH</sequence>
<evidence type="ECO:0000256" key="1">
    <source>
        <dbReference type="SAM" id="MobiDB-lite"/>
    </source>
</evidence>
<proteinExistence type="predicted"/>
<dbReference type="PANTHER" id="PTHR12925:SF0">
    <property type="entry name" value="PROTEIN HIKESHI"/>
    <property type="match status" value="1"/>
</dbReference>
<dbReference type="GO" id="GO:0006606">
    <property type="term" value="P:protein import into nucleus"/>
    <property type="evidence" value="ECO:0007669"/>
    <property type="project" value="TreeGrafter"/>
</dbReference>
<feature type="compositionally biased region" description="Basic residues" evidence="1">
    <location>
        <begin position="32"/>
        <end position="41"/>
    </location>
</feature>
<dbReference type="GO" id="GO:0061608">
    <property type="term" value="F:nuclear import signal receptor activity"/>
    <property type="evidence" value="ECO:0007669"/>
    <property type="project" value="TreeGrafter"/>
</dbReference>
<dbReference type="InterPro" id="IPR031318">
    <property type="entry name" value="OPI10"/>
</dbReference>